<evidence type="ECO:0000313" key="2">
    <source>
        <dbReference type="EMBL" id="MBK1882052.1"/>
    </source>
</evidence>
<keyword evidence="1" id="KW-0812">Transmembrane</keyword>
<sequence length="112" mass="13174">MAKRKSAAVKLHRLEARTRVIRGVTSMVFVVFCLSIGFVVVATAFPQRRKLQELQADLEQAKVRETEALADREYHQIEHRALREDPAFLEIQARDRLEYYHQGERVLKFKHQ</sequence>
<comment type="caution">
    <text evidence="2">The sequence shown here is derived from an EMBL/GenBank/DDBJ whole genome shotgun (WGS) entry which is preliminary data.</text>
</comment>
<proteinExistence type="predicted"/>
<evidence type="ECO:0000313" key="3">
    <source>
        <dbReference type="Proteomes" id="UP000603141"/>
    </source>
</evidence>
<reference evidence="2" key="1">
    <citation type="submission" date="2021-01" db="EMBL/GenBank/DDBJ databases">
        <title>Modified the classification status of verrucomicrobia.</title>
        <authorList>
            <person name="Feng X."/>
        </authorList>
    </citation>
    <scope>NUCLEOTIDE SEQUENCE</scope>
    <source>
        <strain evidence="2">KCTC 22041</strain>
    </source>
</reference>
<accession>A0A934VU12</accession>
<dbReference type="RefSeq" id="WP_200268809.1">
    <property type="nucleotide sequence ID" value="NZ_JAENIJ010000007.1"/>
</dbReference>
<organism evidence="2 3">
    <name type="scientific">Luteolibacter pohnpeiensis</name>
    <dbReference type="NCBI Taxonomy" id="454153"/>
    <lineage>
        <taxon>Bacteria</taxon>
        <taxon>Pseudomonadati</taxon>
        <taxon>Verrucomicrobiota</taxon>
        <taxon>Verrucomicrobiia</taxon>
        <taxon>Verrucomicrobiales</taxon>
        <taxon>Verrucomicrobiaceae</taxon>
        <taxon>Luteolibacter</taxon>
    </lineage>
</organism>
<keyword evidence="1" id="KW-0472">Membrane</keyword>
<feature type="transmembrane region" description="Helical" evidence="1">
    <location>
        <begin position="20"/>
        <end position="45"/>
    </location>
</feature>
<dbReference type="EMBL" id="JAENIJ010000007">
    <property type="protein sequence ID" value="MBK1882052.1"/>
    <property type="molecule type" value="Genomic_DNA"/>
</dbReference>
<evidence type="ECO:0000256" key="1">
    <source>
        <dbReference type="SAM" id="Phobius"/>
    </source>
</evidence>
<dbReference type="AlphaFoldDB" id="A0A934VU12"/>
<keyword evidence="3" id="KW-1185">Reference proteome</keyword>
<gene>
    <name evidence="2" type="ORF">JIN85_06475</name>
</gene>
<evidence type="ECO:0008006" key="4">
    <source>
        <dbReference type="Google" id="ProtNLM"/>
    </source>
</evidence>
<name>A0A934VU12_9BACT</name>
<dbReference type="Proteomes" id="UP000603141">
    <property type="component" value="Unassembled WGS sequence"/>
</dbReference>
<keyword evidence="1" id="KW-1133">Transmembrane helix</keyword>
<protein>
    <recommendedName>
        <fullName evidence="4">Septum formation initiator family protein</fullName>
    </recommendedName>
</protein>